<organism evidence="2">
    <name type="scientific">Culex pipiens</name>
    <name type="common">House mosquito</name>
    <dbReference type="NCBI Taxonomy" id="7175"/>
    <lineage>
        <taxon>Eukaryota</taxon>
        <taxon>Metazoa</taxon>
        <taxon>Ecdysozoa</taxon>
        <taxon>Arthropoda</taxon>
        <taxon>Hexapoda</taxon>
        <taxon>Insecta</taxon>
        <taxon>Pterygota</taxon>
        <taxon>Neoptera</taxon>
        <taxon>Endopterygota</taxon>
        <taxon>Diptera</taxon>
        <taxon>Nematocera</taxon>
        <taxon>Culicoidea</taxon>
        <taxon>Culicidae</taxon>
        <taxon>Culicinae</taxon>
        <taxon>Culicini</taxon>
        <taxon>Culex</taxon>
        <taxon>Culex</taxon>
    </lineage>
</organism>
<dbReference type="EMBL" id="HBUE01192982">
    <property type="protein sequence ID" value="CAG6526073.1"/>
    <property type="molecule type" value="Transcribed_RNA"/>
</dbReference>
<dbReference type="EMBL" id="HBUE01298934">
    <property type="protein sequence ID" value="CAG6577781.1"/>
    <property type="molecule type" value="Transcribed_RNA"/>
</dbReference>
<accession>A0A8D8BZQ7</accession>
<keyword evidence="1" id="KW-1133">Transmembrane helix</keyword>
<feature type="transmembrane region" description="Helical" evidence="1">
    <location>
        <begin position="56"/>
        <end position="77"/>
    </location>
</feature>
<name>A0A8D8BZQ7_CULPI</name>
<dbReference type="EMBL" id="HBUE01192980">
    <property type="protein sequence ID" value="CAG6526071.1"/>
    <property type="molecule type" value="Transcribed_RNA"/>
</dbReference>
<reference evidence="2" key="1">
    <citation type="submission" date="2021-05" db="EMBL/GenBank/DDBJ databases">
        <authorList>
            <person name="Alioto T."/>
            <person name="Alioto T."/>
            <person name="Gomez Garrido J."/>
        </authorList>
    </citation>
    <scope>NUCLEOTIDE SEQUENCE</scope>
</reference>
<dbReference type="EMBL" id="HBUE01192981">
    <property type="protein sequence ID" value="CAG6526072.1"/>
    <property type="molecule type" value="Transcribed_RNA"/>
</dbReference>
<evidence type="ECO:0000256" key="1">
    <source>
        <dbReference type="SAM" id="Phobius"/>
    </source>
</evidence>
<dbReference type="EMBL" id="HBUE01298936">
    <property type="protein sequence ID" value="CAG6577783.1"/>
    <property type="molecule type" value="Transcribed_RNA"/>
</dbReference>
<proteinExistence type="predicted"/>
<dbReference type="AlphaFoldDB" id="A0A8D8BZQ7"/>
<keyword evidence="1" id="KW-0812">Transmembrane</keyword>
<protein>
    <submittedName>
        <fullName evidence="2">(northern house mosquito) hypothetical protein</fullName>
    </submittedName>
</protein>
<dbReference type="EMBL" id="HBUE01100076">
    <property type="protein sequence ID" value="CAG6484853.1"/>
    <property type="molecule type" value="Transcribed_RNA"/>
</dbReference>
<evidence type="ECO:0000313" key="2">
    <source>
        <dbReference type="EMBL" id="CAG6484853.1"/>
    </source>
</evidence>
<keyword evidence="1" id="KW-0472">Membrane</keyword>
<dbReference type="EMBL" id="HBUE01192983">
    <property type="protein sequence ID" value="CAG6526074.1"/>
    <property type="molecule type" value="Transcribed_RNA"/>
</dbReference>
<dbReference type="EMBL" id="HBUE01100077">
    <property type="protein sequence ID" value="CAG6484854.1"/>
    <property type="molecule type" value="Transcribed_RNA"/>
</dbReference>
<dbReference type="EMBL" id="HBUE01298935">
    <property type="protein sequence ID" value="CAG6577782.1"/>
    <property type="molecule type" value="Transcribed_RNA"/>
</dbReference>
<sequence length="106" mass="11780">MMGCRASRGRVSMIPTMVSAGPTMTLSRSGSGSGFRSGGLAGVWQGQLERVFGSRFWCLGTGGALFLGTLFALLEIFSELRLRFTLVATWLDRLHRLEAELIWFWF</sequence>
<dbReference type="EMBL" id="HBUE01298937">
    <property type="protein sequence ID" value="CAG6577784.1"/>
    <property type="molecule type" value="Transcribed_RNA"/>
</dbReference>